<evidence type="ECO:0000313" key="9">
    <source>
        <dbReference type="EMBL" id="MBN8661719.1"/>
    </source>
</evidence>
<evidence type="ECO:0000256" key="7">
    <source>
        <dbReference type="SAM" id="Phobius"/>
    </source>
</evidence>
<proteinExistence type="predicted"/>
<reference evidence="9" key="1">
    <citation type="submission" date="2021-02" db="EMBL/GenBank/DDBJ databases">
        <title>Genome-Resolved Metagenomics of a Microbial Community Performing Photosynthetic Biological Nutrient Removal.</title>
        <authorList>
            <person name="Mcdaniel E.A."/>
        </authorList>
    </citation>
    <scope>NUCLEOTIDE SEQUENCE</scope>
    <source>
        <strain evidence="9">UWPOB_OBS1</strain>
    </source>
</reference>
<keyword evidence="7" id="KW-0472">Membrane</keyword>
<keyword evidence="4 9" id="KW-0418">Kinase</keyword>
<keyword evidence="5" id="KW-0067">ATP-binding</keyword>
<dbReference type="Gene3D" id="1.10.510.10">
    <property type="entry name" value="Transferase(Phosphotransferase) domain 1"/>
    <property type="match status" value="1"/>
</dbReference>
<accession>A0A8J7TMH3</accession>
<dbReference type="Gene3D" id="3.30.200.20">
    <property type="entry name" value="Phosphorylase Kinase, domain 1"/>
    <property type="match status" value="1"/>
</dbReference>
<keyword evidence="7" id="KW-1133">Transmembrane helix</keyword>
<dbReference type="SMART" id="SM00220">
    <property type="entry name" value="S_TKc"/>
    <property type="match status" value="1"/>
</dbReference>
<dbReference type="CDD" id="cd14014">
    <property type="entry name" value="STKc_PknB_like"/>
    <property type="match status" value="1"/>
</dbReference>
<evidence type="ECO:0000256" key="1">
    <source>
        <dbReference type="ARBA" id="ARBA00012513"/>
    </source>
</evidence>
<dbReference type="GO" id="GO:0005524">
    <property type="term" value="F:ATP binding"/>
    <property type="evidence" value="ECO:0007669"/>
    <property type="project" value="UniProtKB-KW"/>
</dbReference>
<keyword evidence="7" id="KW-0812">Transmembrane</keyword>
<feature type="region of interest" description="Disordered" evidence="6">
    <location>
        <begin position="508"/>
        <end position="534"/>
    </location>
</feature>
<feature type="domain" description="Protein kinase" evidence="8">
    <location>
        <begin position="145"/>
        <end position="416"/>
    </location>
</feature>
<dbReference type="Gene3D" id="3.80.10.10">
    <property type="entry name" value="Ribonuclease Inhibitor"/>
    <property type="match status" value="1"/>
</dbReference>
<sequence length="852" mass="94031">MKEQERVICERCRKPKAKEGRGGSLTSFLLSDLSCSCDQVESIGQASFAKPARAANLAEICRRCGKVYAAASMPGSLTSFFFKESRCSCPNPNLTSKRAAKRGRERSTQVRTAIRTRFSLKSLEAAQEAAAMAALQSGQVIGGCYELINLAGQGGMGSVFKAKHQTLGRKCAIKLLSPSVISESSWKLFKNEAKILASLQHQTICHIYDLGIARLNLSGGGADGEVNLPYYAMDYVEGFTLESLLDTNGPLSVGATIELFLKVCEGVSYAHRRGIIHKDLKPANLMLGIRGDNPEVKILDFGISELSETAGLAKDEVVGSAPYMSPEQFTGKSLDQRSDIYSLGCSMYETLVGHPPFDEYEFELLGKLHLKEAIPSLSEASGIEFPEDLEAILSKCLQKSPDQRYQSVSELSIDLLRLLEGKPLQFAKYTQIEEKDLFSSINKPRTGRIILFVGVGLLLIGFNSLILTGILFSQPSKKFRIKLDNEIISSDTAGGRLAGQMYIDLGNTNSENTAAQKQKEKSASSDTRSTHQKVSKLDSDFIDVFETVPSKELQVTSKKNENGAMSYFFKNNQTPGLVNVCNEEGTIITYLPQGIDRIELQKGQGLSLKEINGDYRYLLKTIDSFKPDDIFGVFINSRNLQLEKDSGTPLDLSQLEKKLKSLKNLRTLSLPPQALPILKKDLNGEFQKLSRLSLYNSSAGGMNLAGLEQLEKLHLFQLEVAGNAGNLAELLKVVAKCPRLGSLRFYKATLSQKEIYLLSESPYLRSLDLVFCDLPSADQLDFSRLTKVEYLSLAFKTTTGMPLNKIAQLSRLTKMKVTAKDYLEGRDQDFVEILQKLMPNTDVSLYQNPSAY</sequence>
<feature type="transmembrane region" description="Helical" evidence="7">
    <location>
        <begin position="449"/>
        <end position="472"/>
    </location>
</feature>
<dbReference type="EMBL" id="JAFLCK010000024">
    <property type="protein sequence ID" value="MBN8661719.1"/>
    <property type="molecule type" value="Genomic_DNA"/>
</dbReference>
<gene>
    <name evidence="9" type="ORF">J0M35_15240</name>
</gene>
<evidence type="ECO:0000256" key="3">
    <source>
        <dbReference type="ARBA" id="ARBA00022741"/>
    </source>
</evidence>
<evidence type="ECO:0000259" key="8">
    <source>
        <dbReference type="PROSITE" id="PS50011"/>
    </source>
</evidence>
<dbReference type="PROSITE" id="PS50011">
    <property type="entry name" value="PROTEIN_KINASE_DOM"/>
    <property type="match status" value="1"/>
</dbReference>
<dbReference type="InterPro" id="IPR032675">
    <property type="entry name" value="LRR_dom_sf"/>
</dbReference>
<dbReference type="InterPro" id="IPR008271">
    <property type="entry name" value="Ser/Thr_kinase_AS"/>
</dbReference>
<dbReference type="AlphaFoldDB" id="A0A8J7TMH3"/>
<organism evidence="9 10">
    <name type="scientific">Candidatus Obscuribacter phosphatis</name>
    <dbReference type="NCBI Taxonomy" id="1906157"/>
    <lineage>
        <taxon>Bacteria</taxon>
        <taxon>Bacillati</taxon>
        <taxon>Candidatus Melainabacteria</taxon>
        <taxon>Candidatus Obscuribacterales</taxon>
        <taxon>Candidatus Obscuribacteraceae</taxon>
        <taxon>Candidatus Obscuribacter</taxon>
    </lineage>
</organism>
<dbReference type="PANTHER" id="PTHR43289">
    <property type="entry name" value="MITOGEN-ACTIVATED PROTEIN KINASE KINASE KINASE 20-RELATED"/>
    <property type="match status" value="1"/>
</dbReference>
<evidence type="ECO:0000256" key="4">
    <source>
        <dbReference type="ARBA" id="ARBA00022777"/>
    </source>
</evidence>
<dbReference type="SUPFAM" id="SSF52047">
    <property type="entry name" value="RNI-like"/>
    <property type="match status" value="1"/>
</dbReference>
<dbReference type="InterPro" id="IPR000719">
    <property type="entry name" value="Prot_kinase_dom"/>
</dbReference>
<protein>
    <recommendedName>
        <fullName evidence="1">non-specific serine/threonine protein kinase</fullName>
        <ecNumber evidence="1">2.7.11.1</ecNumber>
    </recommendedName>
</protein>
<evidence type="ECO:0000256" key="5">
    <source>
        <dbReference type="ARBA" id="ARBA00022840"/>
    </source>
</evidence>
<dbReference type="GO" id="GO:0004674">
    <property type="term" value="F:protein serine/threonine kinase activity"/>
    <property type="evidence" value="ECO:0007669"/>
    <property type="project" value="UniProtKB-KW"/>
</dbReference>
<dbReference type="PROSITE" id="PS00108">
    <property type="entry name" value="PROTEIN_KINASE_ST"/>
    <property type="match status" value="1"/>
</dbReference>
<keyword evidence="2" id="KW-0808">Transferase</keyword>
<evidence type="ECO:0000256" key="2">
    <source>
        <dbReference type="ARBA" id="ARBA00022679"/>
    </source>
</evidence>
<dbReference type="InterPro" id="IPR011009">
    <property type="entry name" value="Kinase-like_dom_sf"/>
</dbReference>
<dbReference type="PANTHER" id="PTHR43289:SF6">
    <property type="entry name" value="SERINE_THREONINE-PROTEIN KINASE NEKL-3"/>
    <property type="match status" value="1"/>
</dbReference>
<comment type="caution">
    <text evidence="9">The sequence shown here is derived from an EMBL/GenBank/DDBJ whole genome shotgun (WGS) entry which is preliminary data.</text>
</comment>
<evidence type="ECO:0000256" key="6">
    <source>
        <dbReference type="SAM" id="MobiDB-lite"/>
    </source>
</evidence>
<dbReference type="Pfam" id="PF00069">
    <property type="entry name" value="Pkinase"/>
    <property type="match status" value="1"/>
</dbReference>
<keyword evidence="3" id="KW-0547">Nucleotide-binding</keyword>
<keyword evidence="9" id="KW-0723">Serine/threonine-protein kinase</keyword>
<evidence type="ECO:0000313" key="10">
    <source>
        <dbReference type="Proteomes" id="UP000664277"/>
    </source>
</evidence>
<dbReference type="SUPFAM" id="SSF56112">
    <property type="entry name" value="Protein kinase-like (PK-like)"/>
    <property type="match status" value="1"/>
</dbReference>
<name>A0A8J7TMH3_9BACT</name>
<dbReference type="Proteomes" id="UP000664277">
    <property type="component" value="Unassembled WGS sequence"/>
</dbReference>
<dbReference type="EC" id="2.7.11.1" evidence="1"/>